<dbReference type="GO" id="GO:0031505">
    <property type="term" value="P:fungal-type cell wall organization"/>
    <property type="evidence" value="ECO:0007669"/>
    <property type="project" value="TreeGrafter"/>
</dbReference>
<feature type="compositionally biased region" description="Basic and acidic residues" evidence="1">
    <location>
        <begin position="300"/>
        <end position="310"/>
    </location>
</feature>
<comment type="caution">
    <text evidence="3">The sequence shown here is derived from an EMBL/GenBank/DDBJ whole genome shotgun (WGS) entry which is preliminary data.</text>
</comment>
<keyword evidence="2" id="KW-0812">Transmembrane</keyword>
<dbReference type="AlphaFoldDB" id="A0A9P4JRR2"/>
<feature type="transmembrane region" description="Helical" evidence="2">
    <location>
        <begin position="158"/>
        <end position="180"/>
    </location>
</feature>
<evidence type="ECO:0000313" key="4">
    <source>
        <dbReference type="Proteomes" id="UP000799536"/>
    </source>
</evidence>
<evidence type="ECO:0000313" key="3">
    <source>
        <dbReference type="EMBL" id="KAF2201987.1"/>
    </source>
</evidence>
<protein>
    <recommendedName>
        <fullName evidence="5">Integral membrane protein</fullName>
    </recommendedName>
</protein>
<sequence>MRLFSRRKPATPATTPDLTKDQIKRATRTRKVFSLLTSIFLLITTVFLILVEIGGTHKSGAIRNWFFLKLDLSHIVPTSVPNFALINTIAQTIGLHDFYQVGLWGFCEGYKGVGVTYCSKPETLYWFNPVQILKNELLSGAVITLPTDINDILDLIKIASQVMFGLFLTSNVLSFVLAFITPLSVFSRWASFAIAILVFLNALFCTTASIIATVMFVIFRNVIGSVQELNLSAQIGTKMFAFMWVASAFSIFAWLIQTGLCCCCASRRDVRTGRKRGSEKAYGMDGATGGVVGREGVAAEGDRDRVPEKPARRRFRSSKGT</sequence>
<gene>
    <name evidence="3" type="ORF">GQ43DRAFT_471281</name>
</gene>
<proteinExistence type="predicted"/>
<keyword evidence="2" id="KW-0472">Membrane</keyword>
<dbReference type="PANTHER" id="PTHR28019">
    <property type="entry name" value="CELL MEMBRANE PROTEIN YLR413W-RELATED"/>
    <property type="match status" value="1"/>
</dbReference>
<keyword evidence="4" id="KW-1185">Reference proteome</keyword>
<dbReference type="EMBL" id="ML993953">
    <property type="protein sequence ID" value="KAF2201987.1"/>
    <property type="molecule type" value="Genomic_DNA"/>
</dbReference>
<keyword evidence="2" id="KW-1133">Transmembrane helix</keyword>
<dbReference type="InterPro" id="IPR009571">
    <property type="entry name" value="SUR7/Rim9-like_fungi"/>
</dbReference>
<feature type="region of interest" description="Disordered" evidence="1">
    <location>
        <begin position="278"/>
        <end position="321"/>
    </location>
</feature>
<feature type="transmembrane region" description="Helical" evidence="2">
    <location>
        <begin position="239"/>
        <end position="266"/>
    </location>
</feature>
<feature type="transmembrane region" description="Helical" evidence="2">
    <location>
        <begin position="192"/>
        <end position="219"/>
    </location>
</feature>
<feature type="transmembrane region" description="Helical" evidence="2">
    <location>
        <begin position="32"/>
        <end position="51"/>
    </location>
</feature>
<accession>A0A9P4JRR2</accession>
<dbReference type="Proteomes" id="UP000799536">
    <property type="component" value="Unassembled WGS sequence"/>
</dbReference>
<dbReference type="PANTHER" id="PTHR28019:SF2">
    <property type="entry name" value="CELL MEMBRANE PROTEIN YLR413W-RELATED"/>
    <property type="match status" value="1"/>
</dbReference>
<dbReference type="GO" id="GO:0005886">
    <property type="term" value="C:plasma membrane"/>
    <property type="evidence" value="ECO:0007669"/>
    <property type="project" value="InterPro"/>
</dbReference>
<organism evidence="3 4">
    <name type="scientific">Delitschia confertaspora ATCC 74209</name>
    <dbReference type="NCBI Taxonomy" id="1513339"/>
    <lineage>
        <taxon>Eukaryota</taxon>
        <taxon>Fungi</taxon>
        <taxon>Dikarya</taxon>
        <taxon>Ascomycota</taxon>
        <taxon>Pezizomycotina</taxon>
        <taxon>Dothideomycetes</taxon>
        <taxon>Pleosporomycetidae</taxon>
        <taxon>Pleosporales</taxon>
        <taxon>Delitschiaceae</taxon>
        <taxon>Delitschia</taxon>
    </lineage>
</organism>
<dbReference type="GO" id="GO:0051285">
    <property type="term" value="C:cell cortex of cell tip"/>
    <property type="evidence" value="ECO:0007669"/>
    <property type="project" value="TreeGrafter"/>
</dbReference>
<name>A0A9P4JRR2_9PLEO</name>
<dbReference type="OrthoDB" id="2327445at2759"/>
<reference evidence="3" key="1">
    <citation type="journal article" date="2020" name="Stud. Mycol.">
        <title>101 Dothideomycetes genomes: a test case for predicting lifestyles and emergence of pathogens.</title>
        <authorList>
            <person name="Haridas S."/>
            <person name="Albert R."/>
            <person name="Binder M."/>
            <person name="Bloem J."/>
            <person name="Labutti K."/>
            <person name="Salamov A."/>
            <person name="Andreopoulos B."/>
            <person name="Baker S."/>
            <person name="Barry K."/>
            <person name="Bills G."/>
            <person name="Bluhm B."/>
            <person name="Cannon C."/>
            <person name="Castanera R."/>
            <person name="Culley D."/>
            <person name="Daum C."/>
            <person name="Ezra D."/>
            <person name="Gonzalez J."/>
            <person name="Henrissat B."/>
            <person name="Kuo A."/>
            <person name="Liang C."/>
            <person name="Lipzen A."/>
            <person name="Lutzoni F."/>
            <person name="Magnuson J."/>
            <person name="Mondo S."/>
            <person name="Nolan M."/>
            <person name="Ohm R."/>
            <person name="Pangilinan J."/>
            <person name="Park H.-J."/>
            <person name="Ramirez L."/>
            <person name="Alfaro M."/>
            <person name="Sun H."/>
            <person name="Tritt A."/>
            <person name="Yoshinaga Y."/>
            <person name="Zwiers L.-H."/>
            <person name="Turgeon B."/>
            <person name="Goodwin S."/>
            <person name="Spatafora J."/>
            <person name="Crous P."/>
            <person name="Grigoriev I."/>
        </authorList>
    </citation>
    <scope>NUCLEOTIDE SEQUENCE</scope>
    <source>
        <strain evidence="3">ATCC 74209</strain>
    </source>
</reference>
<evidence type="ECO:0008006" key="5">
    <source>
        <dbReference type="Google" id="ProtNLM"/>
    </source>
</evidence>
<dbReference type="Pfam" id="PF06687">
    <property type="entry name" value="SUR7"/>
    <property type="match status" value="1"/>
</dbReference>
<evidence type="ECO:0000256" key="1">
    <source>
        <dbReference type="SAM" id="MobiDB-lite"/>
    </source>
</evidence>
<feature type="compositionally biased region" description="Basic residues" evidence="1">
    <location>
        <begin position="311"/>
        <end position="321"/>
    </location>
</feature>
<evidence type="ECO:0000256" key="2">
    <source>
        <dbReference type="SAM" id="Phobius"/>
    </source>
</evidence>
<dbReference type="InterPro" id="IPR052413">
    <property type="entry name" value="SUR7_domain"/>
</dbReference>